<feature type="transmembrane region" description="Helical" evidence="2">
    <location>
        <begin position="141"/>
        <end position="161"/>
    </location>
</feature>
<feature type="region of interest" description="Disordered" evidence="1">
    <location>
        <begin position="176"/>
        <end position="206"/>
    </location>
</feature>
<feature type="transmembrane region" description="Helical" evidence="2">
    <location>
        <begin position="109"/>
        <end position="129"/>
    </location>
</feature>
<dbReference type="InterPro" id="IPR007059">
    <property type="entry name" value="DmsC"/>
</dbReference>
<feature type="transmembrane region" description="Helical" evidence="2">
    <location>
        <begin position="304"/>
        <end position="330"/>
    </location>
</feature>
<accession>A0ABR7BPQ5</accession>
<comment type="caution">
    <text evidence="3">The sequence shown here is derived from an EMBL/GenBank/DDBJ whole genome shotgun (WGS) entry which is preliminary data.</text>
</comment>
<dbReference type="PANTHER" id="PTHR38095">
    <property type="entry name" value="ANAEROBIC DIMETHYL SULFOXIDE REDUCTASE CHAIN YNFH"/>
    <property type="match status" value="1"/>
</dbReference>
<dbReference type="RefSeq" id="WP_186938218.1">
    <property type="nucleotide sequence ID" value="NZ_JACOOA010000002.1"/>
</dbReference>
<gene>
    <name evidence="3" type="ORF">H8S61_05280</name>
</gene>
<feature type="transmembrane region" description="Helical" evidence="2">
    <location>
        <begin position="272"/>
        <end position="292"/>
    </location>
</feature>
<name>A0ABR7BPQ5_9ACTN</name>
<keyword evidence="2" id="KW-0472">Membrane</keyword>
<proteinExistence type="predicted"/>
<keyword evidence="4" id="KW-1185">Reference proteome</keyword>
<feature type="transmembrane region" description="Helical" evidence="2">
    <location>
        <begin position="6"/>
        <end position="31"/>
    </location>
</feature>
<keyword evidence="2" id="KW-0812">Transmembrane</keyword>
<evidence type="ECO:0000313" key="3">
    <source>
        <dbReference type="EMBL" id="MBC5583607.1"/>
    </source>
</evidence>
<dbReference type="EMBL" id="JACOOA010000002">
    <property type="protein sequence ID" value="MBC5583607.1"/>
    <property type="molecule type" value="Genomic_DNA"/>
</dbReference>
<dbReference type="Proteomes" id="UP000622448">
    <property type="component" value="Unassembled WGS sequence"/>
</dbReference>
<protein>
    <submittedName>
        <fullName evidence="3">Dimethyl sulfoxide reductase anchor subunit</fullName>
    </submittedName>
</protein>
<dbReference type="PANTHER" id="PTHR38095:SF1">
    <property type="entry name" value="ANAEROBIC DIMETHYL SULFOXIDE REDUCTASE CHAIN YNFH"/>
    <property type="match status" value="1"/>
</dbReference>
<evidence type="ECO:0000313" key="4">
    <source>
        <dbReference type="Proteomes" id="UP000622448"/>
    </source>
</evidence>
<feature type="transmembrane region" description="Helical" evidence="2">
    <location>
        <begin position="79"/>
        <end position="97"/>
    </location>
</feature>
<organism evidence="3 4">
    <name type="scientific">Eggerthella hominis</name>
    <dbReference type="NCBI Taxonomy" id="2763043"/>
    <lineage>
        <taxon>Bacteria</taxon>
        <taxon>Bacillati</taxon>
        <taxon>Actinomycetota</taxon>
        <taxon>Coriobacteriia</taxon>
        <taxon>Eggerthellales</taxon>
        <taxon>Eggerthellaceae</taxon>
        <taxon>Eggerthella</taxon>
    </lineage>
</organism>
<sequence length="331" mass="34101">MELQWPLIVFTTLVAWSAGLFGTQALMAVFGVGKKAQVPAWVCSAVLLAAGGIAVFFHLEHWERIFNGFGHLTSGITQELIAIVVLAVAAVAYLVLMRKSDDGASVPKWLAWVSVALSVVLVAVMAHSYTMAARPAWESPLWILAVLGESCILGPATFLFLMAAGGSAPMAAGGSAGRPAERAVEAGEPSSAPMAAGEPGEQPAERTADVGALAGGTALVGAALNAVTALAFAAFLQLSAGSFADVGLYFDPTHPTNAMADAAATVGSQAPLLWLGVVAVGALVPLVAAFMGRRTNNWKLWAPVAIVAALAGAVCMRVAFYNLGLSVFMFY</sequence>
<evidence type="ECO:0000256" key="1">
    <source>
        <dbReference type="SAM" id="MobiDB-lite"/>
    </source>
</evidence>
<dbReference type="Pfam" id="PF04976">
    <property type="entry name" value="DmsC"/>
    <property type="match status" value="1"/>
</dbReference>
<reference evidence="3 4" key="1">
    <citation type="submission" date="2020-08" db="EMBL/GenBank/DDBJ databases">
        <title>Genome public.</title>
        <authorList>
            <person name="Liu C."/>
            <person name="Sun Q."/>
        </authorList>
    </citation>
    <scope>NUCLEOTIDE SEQUENCE [LARGE SCALE GENOMIC DNA]</scope>
    <source>
        <strain evidence="3 4">NSJ-70</strain>
    </source>
</reference>
<feature type="transmembrane region" description="Helical" evidence="2">
    <location>
        <begin position="38"/>
        <end position="59"/>
    </location>
</feature>
<evidence type="ECO:0000256" key="2">
    <source>
        <dbReference type="SAM" id="Phobius"/>
    </source>
</evidence>
<keyword evidence="2" id="KW-1133">Transmembrane helix</keyword>
<feature type="transmembrane region" description="Helical" evidence="2">
    <location>
        <begin position="212"/>
        <end position="236"/>
    </location>
</feature>